<sequence>MRTIKKQLLVLTAVLAFFGVQINAQDQWEPQTKISGYLSTEFNYFNDLDGYDKEYGVALSEAGILASYQPLKDVSLKMVFVYRPDYSIDQMINEANIQYRLSQNVNFKVGRFLTPLSPMNTYYYAPVNISATLPVLISNHEFFPLNMDAISLNGKFGDDVSISYDVFAGGYNNAMWLNTGAVGFFGNEVSYYGALLNSPFTIDDSYKATRNLAVGGNIRFAYQDYVNIGLSMFNSQKEKVPAMVMGNNSVLIFDSERFSYGIDAKLSYNNTQLIGGFWNSDLTINNKFIDHKGAFVELNHSFVKITPYVRYEDQTSFYIEFQRYTGGVMYKPSFETTLKCEYLHYEQEVQNLDGFVVSLIYSF</sequence>
<dbReference type="RefSeq" id="WP_027472925.1">
    <property type="nucleotide sequence ID" value="NZ_BAMD01000003.1"/>
</dbReference>
<keyword evidence="3" id="KW-1185">Reference proteome</keyword>
<accession>W7YGX4</accession>
<feature type="signal peptide" evidence="1">
    <location>
        <begin position="1"/>
        <end position="24"/>
    </location>
</feature>
<evidence type="ECO:0000256" key="1">
    <source>
        <dbReference type="SAM" id="SignalP"/>
    </source>
</evidence>
<dbReference type="Gene3D" id="2.40.160.10">
    <property type="entry name" value="Porin"/>
    <property type="match status" value="1"/>
</dbReference>
<organism evidence="2 3">
    <name type="scientific">Saccharicrinis fermentans DSM 9555 = JCM 21142</name>
    <dbReference type="NCBI Taxonomy" id="869213"/>
    <lineage>
        <taxon>Bacteria</taxon>
        <taxon>Pseudomonadati</taxon>
        <taxon>Bacteroidota</taxon>
        <taxon>Bacteroidia</taxon>
        <taxon>Marinilabiliales</taxon>
        <taxon>Marinilabiliaceae</taxon>
        <taxon>Saccharicrinis</taxon>
    </lineage>
</organism>
<evidence type="ECO:0000313" key="3">
    <source>
        <dbReference type="Proteomes" id="UP000019402"/>
    </source>
</evidence>
<dbReference type="OrthoDB" id="1120523at2"/>
<comment type="caution">
    <text evidence="2">The sequence shown here is derived from an EMBL/GenBank/DDBJ whole genome shotgun (WGS) entry which is preliminary data.</text>
</comment>
<name>W7YGX4_9BACT</name>
<dbReference type="EMBL" id="BAMD01000003">
    <property type="protein sequence ID" value="GAF01854.1"/>
    <property type="molecule type" value="Genomic_DNA"/>
</dbReference>
<dbReference type="InterPro" id="IPR023614">
    <property type="entry name" value="Porin_dom_sf"/>
</dbReference>
<gene>
    <name evidence="2" type="ORF">JCM21142_473</name>
</gene>
<reference evidence="2 3" key="1">
    <citation type="journal article" date="2014" name="Genome Announc.">
        <title>Draft Genome Sequence of Cytophaga fermentans JCM 21142T, a Facultative Anaerobe Isolated from Marine Mud.</title>
        <authorList>
            <person name="Starns D."/>
            <person name="Oshima K."/>
            <person name="Suda W."/>
            <person name="Iino T."/>
            <person name="Yuki M."/>
            <person name="Inoue J."/>
            <person name="Kitamura K."/>
            <person name="Iida T."/>
            <person name="Darby A."/>
            <person name="Hattori M."/>
            <person name="Ohkuma M."/>
        </authorList>
    </citation>
    <scope>NUCLEOTIDE SEQUENCE [LARGE SCALE GENOMIC DNA]</scope>
    <source>
        <strain evidence="2 3">JCM 21142</strain>
    </source>
</reference>
<dbReference type="SUPFAM" id="SSF56935">
    <property type="entry name" value="Porins"/>
    <property type="match status" value="1"/>
</dbReference>
<protein>
    <recommendedName>
        <fullName evidence="4">Phosphate-selective porin</fullName>
    </recommendedName>
</protein>
<feature type="chain" id="PRO_5004904262" description="Phosphate-selective porin" evidence="1">
    <location>
        <begin position="25"/>
        <end position="363"/>
    </location>
</feature>
<dbReference type="Proteomes" id="UP000019402">
    <property type="component" value="Unassembled WGS sequence"/>
</dbReference>
<keyword evidence="1" id="KW-0732">Signal</keyword>
<evidence type="ECO:0008006" key="4">
    <source>
        <dbReference type="Google" id="ProtNLM"/>
    </source>
</evidence>
<evidence type="ECO:0000313" key="2">
    <source>
        <dbReference type="EMBL" id="GAF01854.1"/>
    </source>
</evidence>
<proteinExistence type="predicted"/>
<dbReference type="STRING" id="869213.GCA_000517085_03533"/>
<dbReference type="AlphaFoldDB" id="W7YGX4"/>